<feature type="transmembrane region" description="Helical" evidence="8">
    <location>
        <begin position="40"/>
        <end position="64"/>
    </location>
</feature>
<dbReference type="GO" id="GO:0005886">
    <property type="term" value="C:plasma membrane"/>
    <property type="evidence" value="ECO:0007669"/>
    <property type="project" value="UniProtKB-SubCell"/>
</dbReference>
<dbReference type="RefSeq" id="WP_167192491.1">
    <property type="nucleotide sequence ID" value="NZ_JAAONZ010000036.1"/>
</dbReference>
<evidence type="ECO:0000313" key="9">
    <source>
        <dbReference type="EMBL" id="NHO68527.1"/>
    </source>
</evidence>
<evidence type="ECO:0000313" key="10">
    <source>
        <dbReference type="Proteomes" id="UP000787472"/>
    </source>
</evidence>
<reference evidence="9" key="1">
    <citation type="submission" date="2020-03" db="EMBL/GenBank/DDBJ databases">
        <authorList>
            <person name="Guo F."/>
        </authorList>
    </citation>
    <scope>NUCLEOTIDE SEQUENCE</scope>
    <source>
        <strain evidence="9">JCM 30134</strain>
    </source>
</reference>
<keyword evidence="6 8" id="KW-1133">Transmembrane helix</keyword>
<comment type="similarity">
    <text evidence="2 8">Belongs to the 4-toluene sulfonate uptake permease (TSUP) (TC 2.A.102) family.</text>
</comment>
<evidence type="ECO:0000256" key="4">
    <source>
        <dbReference type="ARBA" id="ARBA00022475"/>
    </source>
</evidence>
<feature type="transmembrane region" description="Helical" evidence="8">
    <location>
        <begin position="7"/>
        <end position="34"/>
    </location>
</feature>
<keyword evidence="7 8" id="KW-0472">Membrane</keyword>
<dbReference type="InterPro" id="IPR052017">
    <property type="entry name" value="TSUP"/>
</dbReference>
<proteinExistence type="inferred from homology"/>
<protein>
    <recommendedName>
        <fullName evidence="8">Probable membrane transporter protein</fullName>
    </recommendedName>
</protein>
<evidence type="ECO:0000256" key="1">
    <source>
        <dbReference type="ARBA" id="ARBA00004651"/>
    </source>
</evidence>
<keyword evidence="10" id="KW-1185">Reference proteome</keyword>
<dbReference type="PANTHER" id="PTHR30269:SF37">
    <property type="entry name" value="MEMBRANE TRANSPORTER PROTEIN"/>
    <property type="match status" value="1"/>
</dbReference>
<dbReference type="EMBL" id="JAAONZ010000036">
    <property type="protein sequence ID" value="NHO68527.1"/>
    <property type="molecule type" value="Genomic_DNA"/>
</dbReference>
<organism evidence="9 10">
    <name type="scientific">Pseudomaricurvus hydrocarbonicus</name>
    <dbReference type="NCBI Taxonomy" id="1470433"/>
    <lineage>
        <taxon>Bacteria</taxon>
        <taxon>Pseudomonadati</taxon>
        <taxon>Pseudomonadota</taxon>
        <taxon>Gammaproteobacteria</taxon>
        <taxon>Cellvibrionales</taxon>
        <taxon>Cellvibrionaceae</taxon>
        <taxon>Pseudomaricurvus</taxon>
    </lineage>
</organism>
<evidence type="ECO:0000256" key="2">
    <source>
        <dbReference type="ARBA" id="ARBA00009142"/>
    </source>
</evidence>
<dbReference type="AlphaFoldDB" id="A0A9E5MQM7"/>
<feature type="transmembrane region" description="Helical" evidence="8">
    <location>
        <begin position="166"/>
        <end position="188"/>
    </location>
</feature>
<sequence>MITDPFFYLCAIPAILLYGMAKGGFGGGIAVISVPLMTLAISPVTAAAILLPILVAMDFVAIWSFRGQWSRINIKYTLPGAIAGIVVGAFTFRYLSEDAIRIMIGLISVAFCLDYWFKRKSTVKREPNALRGTFWGSIAGFTSFGIHAGGPPISVYMLPQQLEKTLLMGTFAVFFTVVNLVKVIPYAWLGQFDHSNLMTSLVLIPLAPIGVRLGFYCLHKVSEQLIYRLCYFFLMVVGVKLLWEGVGNLVVAGG</sequence>
<evidence type="ECO:0000256" key="5">
    <source>
        <dbReference type="ARBA" id="ARBA00022692"/>
    </source>
</evidence>
<dbReference type="InterPro" id="IPR002781">
    <property type="entry name" value="TM_pro_TauE-like"/>
</dbReference>
<comment type="subcellular location">
    <subcellularLocation>
        <location evidence="1 8">Cell membrane</location>
        <topology evidence="1 8">Multi-pass membrane protein</topology>
    </subcellularLocation>
</comment>
<evidence type="ECO:0000256" key="3">
    <source>
        <dbReference type="ARBA" id="ARBA00022448"/>
    </source>
</evidence>
<dbReference type="Pfam" id="PF01925">
    <property type="entry name" value="TauE"/>
    <property type="match status" value="1"/>
</dbReference>
<evidence type="ECO:0000256" key="7">
    <source>
        <dbReference type="ARBA" id="ARBA00023136"/>
    </source>
</evidence>
<keyword evidence="3" id="KW-0813">Transport</keyword>
<comment type="caution">
    <text evidence="9">The sequence shown here is derived from an EMBL/GenBank/DDBJ whole genome shotgun (WGS) entry which is preliminary data.</text>
</comment>
<accession>A0A9E5MQM7</accession>
<name>A0A9E5MQM7_9GAMM</name>
<feature type="transmembrane region" description="Helical" evidence="8">
    <location>
        <begin position="76"/>
        <end position="94"/>
    </location>
</feature>
<dbReference type="Proteomes" id="UP000787472">
    <property type="component" value="Unassembled WGS sequence"/>
</dbReference>
<evidence type="ECO:0000256" key="6">
    <source>
        <dbReference type="ARBA" id="ARBA00022989"/>
    </source>
</evidence>
<evidence type="ECO:0000256" key="8">
    <source>
        <dbReference type="RuleBase" id="RU363041"/>
    </source>
</evidence>
<feature type="transmembrane region" description="Helical" evidence="8">
    <location>
        <begin position="225"/>
        <end position="243"/>
    </location>
</feature>
<dbReference type="PANTHER" id="PTHR30269">
    <property type="entry name" value="TRANSMEMBRANE PROTEIN YFCA"/>
    <property type="match status" value="1"/>
</dbReference>
<feature type="transmembrane region" description="Helical" evidence="8">
    <location>
        <begin position="200"/>
        <end position="218"/>
    </location>
</feature>
<keyword evidence="5 8" id="KW-0812">Transmembrane</keyword>
<keyword evidence="4 8" id="KW-1003">Cell membrane</keyword>
<gene>
    <name evidence="9" type="ORF">G8770_23490</name>
</gene>
<feature type="transmembrane region" description="Helical" evidence="8">
    <location>
        <begin position="100"/>
        <end position="117"/>
    </location>
</feature>